<dbReference type="EMBL" id="BART01025873">
    <property type="protein sequence ID" value="GAG90886.1"/>
    <property type="molecule type" value="Genomic_DNA"/>
</dbReference>
<dbReference type="AlphaFoldDB" id="X1D2Z3"/>
<accession>X1D2Z3</accession>
<proteinExistence type="predicted"/>
<protein>
    <submittedName>
        <fullName evidence="1">Uncharacterized protein</fullName>
    </submittedName>
</protein>
<reference evidence="1" key="1">
    <citation type="journal article" date="2014" name="Front. Microbiol.">
        <title>High frequency of phylogenetically diverse reductive dehalogenase-homologous genes in deep subseafloor sedimentary metagenomes.</title>
        <authorList>
            <person name="Kawai M."/>
            <person name="Futagami T."/>
            <person name="Toyoda A."/>
            <person name="Takaki Y."/>
            <person name="Nishi S."/>
            <person name="Hori S."/>
            <person name="Arai W."/>
            <person name="Tsubouchi T."/>
            <person name="Morono Y."/>
            <person name="Uchiyama I."/>
            <person name="Ito T."/>
            <person name="Fujiyama A."/>
            <person name="Inagaki F."/>
            <person name="Takami H."/>
        </authorList>
    </citation>
    <scope>NUCLEOTIDE SEQUENCE</scope>
    <source>
        <strain evidence="1">Expedition CK06-06</strain>
    </source>
</reference>
<name>X1D2Z3_9ZZZZ</name>
<organism evidence="1">
    <name type="scientific">marine sediment metagenome</name>
    <dbReference type="NCBI Taxonomy" id="412755"/>
    <lineage>
        <taxon>unclassified sequences</taxon>
        <taxon>metagenomes</taxon>
        <taxon>ecological metagenomes</taxon>
    </lineage>
</organism>
<sequence length="70" mass="7873">MMCPKYPLNGYGTGIKINDIGSAMAVKILCDDKVTPALKRKKRKSNLEGRLTYIEIKEMEKEWNKLGGQG</sequence>
<comment type="caution">
    <text evidence="1">The sequence shown here is derived from an EMBL/GenBank/DDBJ whole genome shotgun (WGS) entry which is preliminary data.</text>
</comment>
<evidence type="ECO:0000313" key="1">
    <source>
        <dbReference type="EMBL" id="GAG90886.1"/>
    </source>
</evidence>
<gene>
    <name evidence="1" type="ORF">S01H4_46318</name>
</gene>